<feature type="region of interest" description="Disordered" evidence="1">
    <location>
        <begin position="352"/>
        <end position="373"/>
    </location>
</feature>
<evidence type="ECO:0000313" key="2">
    <source>
        <dbReference type="EMBL" id="CAJ0578977.1"/>
    </source>
</evidence>
<evidence type="ECO:0000256" key="1">
    <source>
        <dbReference type="SAM" id="MobiDB-lite"/>
    </source>
</evidence>
<dbReference type="Proteomes" id="UP001177023">
    <property type="component" value="Unassembled WGS sequence"/>
</dbReference>
<accession>A0AA36D0V4</accession>
<feature type="compositionally biased region" description="Basic and acidic residues" evidence="1">
    <location>
        <begin position="528"/>
        <end position="539"/>
    </location>
</feature>
<feature type="region of interest" description="Disordered" evidence="1">
    <location>
        <begin position="189"/>
        <end position="229"/>
    </location>
</feature>
<organism evidence="2 3">
    <name type="scientific">Mesorhabditis spiculigera</name>
    <dbReference type="NCBI Taxonomy" id="96644"/>
    <lineage>
        <taxon>Eukaryota</taxon>
        <taxon>Metazoa</taxon>
        <taxon>Ecdysozoa</taxon>
        <taxon>Nematoda</taxon>
        <taxon>Chromadorea</taxon>
        <taxon>Rhabditida</taxon>
        <taxon>Rhabditina</taxon>
        <taxon>Rhabditomorpha</taxon>
        <taxon>Rhabditoidea</taxon>
        <taxon>Rhabditidae</taxon>
        <taxon>Mesorhabditinae</taxon>
        <taxon>Mesorhabditis</taxon>
    </lineage>
</organism>
<proteinExistence type="predicted"/>
<evidence type="ECO:0000313" key="3">
    <source>
        <dbReference type="Proteomes" id="UP001177023"/>
    </source>
</evidence>
<feature type="region of interest" description="Disordered" evidence="1">
    <location>
        <begin position="387"/>
        <end position="424"/>
    </location>
</feature>
<keyword evidence="3" id="KW-1185">Reference proteome</keyword>
<reference evidence="2" key="1">
    <citation type="submission" date="2023-06" db="EMBL/GenBank/DDBJ databases">
        <authorList>
            <person name="Delattre M."/>
        </authorList>
    </citation>
    <scope>NUCLEOTIDE SEQUENCE</scope>
    <source>
        <strain evidence="2">AF72</strain>
    </source>
</reference>
<feature type="compositionally biased region" description="Basic and acidic residues" evidence="1">
    <location>
        <begin position="352"/>
        <end position="362"/>
    </location>
</feature>
<protein>
    <submittedName>
        <fullName evidence="2">Uncharacterized protein</fullName>
    </submittedName>
</protein>
<dbReference type="EMBL" id="CATQJA010002655">
    <property type="protein sequence ID" value="CAJ0578977.1"/>
    <property type="molecule type" value="Genomic_DNA"/>
</dbReference>
<gene>
    <name evidence="2" type="ORF">MSPICULIGERA_LOCUS17214</name>
</gene>
<feature type="compositionally biased region" description="Basic and acidic residues" evidence="1">
    <location>
        <begin position="189"/>
        <end position="204"/>
    </location>
</feature>
<name>A0AA36D0V4_9BILA</name>
<dbReference type="AlphaFoldDB" id="A0AA36D0V4"/>
<feature type="non-terminal residue" evidence="2">
    <location>
        <position position="1"/>
    </location>
</feature>
<comment type="caution">
    <text evidence="2">The sequence shown here is derived from an EMBL/GenBank/DDBJ whole genome shotgun (WGS) entry which is preliminary data.</text>
</comment>
<feature type="compositionally biased region" description="Basic residues" evidence="1">
    <location>
        <begin position="205"/>
        <end position="220"/>
    </location>
</feature>
<sequence length="539" mass="62837">MARKSEELARRAKENRAQYRLTAEEIVTTRPDPMPQPLKEQLRDLQASRTSIHTETTSKEAGYVTDVSSAWLFSGQSFSPRSVVSVNGATKEEELVRLRASTDHLRQVADMSGARKEYNEAYARRIERFNSLPQLTQPSAVIHVKDDKPRSIMKRRELENREQMLYPASNYHREVVKEVIRRPVKTETVQRFEQTRRTEEVERRVQRKERKDRRSRHHSSSRREEWREGGQHGVDIGVAKEPTIIYERRALTKEELQRYMKDAYSMINEANQASRQWRSSSLSRHGGGGHAGYLPSNESYFRQTTTRRDNSNQRGGHEDDRFFGNGIAHARYGSLSDSLRRGELKYVPNGEVRESHYRDGGRSGHSVHKSYSTRDVFDERGAAQSAFDRHSMASHGRRGSQGTQQPFVEFPPTLPRRGRDDDFRPMHKARSFADWDDQGRAGWRHGGRHEDWAVSRRRDDDISRLEDEFRDSLLMPMPTGNMHERDHRTEQIPGGYETYHKDNRSNAGRRVNSHGVPVDFNEATQEYSYKREQETDRRR</sequence>
<feature type="region of interest" description="Disordered" evidence="1">
    <location>
        <begin position="493"/>
        <end position="539"/>
    </location>
</feature>